<dbReference type="AlphaFoldDB" id="A0AAU8LWV2"/>
<evidence type="ECO:0000313" key="2">
    <source>
        <dbReference type="EMBL" id="XCN73495.1"/>
    </source>
</evidence>
<organism evidence="2">
    <name type="scientific">Candidatus Electrothrix aestuarii</name>
    <dbReference type="NCBI Taxonomy" id="3062594"/>
    <lineage>
        <taxon>Bacteria</taxon>
        <taxon>Pseudomonadati</taxon>
        <taxon>Thermodesulfobacteriota</taxon>
        <taxon>Desulfobulbia</taxon>
        <taxon>Desulfobulbales</taxon>
        <taxon>Desulfobulbaceae</taxon>
        <taxon>Candidatus Electrothrix</taxon>
    </lineage>
</organism>
<sequence length="348" mass="40578">MKNKLLLCILTNIFLVVLNSFSNQLLADDLLGVYVWKFNAPDDWSLADVERFRDDFRRNLVKKGSESNSFTVTERPDIDKLLSQRDMEIKIREMNDVPMGDIETLKTRGARSVVFGKIDNDVKGGEINISVIWQLFDSTVLAYEAVQMLPNQRYTGSIRREKMHELSEKISNLFLSNLNLIANQDTTQSDKQIKCVRILDTIDEKKKEYDYLSSIEDGSNKLEINKKIIPLLDVIIVNYRLLETCPGQITDDRKKHKLVIQKYSDELTNRKLAQLNIPLLKKYERLALSLKDTYKNSSRRITIKKIIRNLNKVKENYSLHHDKFHGFIENLDRVIFKYEDELSELTTP</sequence>
<reference evidence="2" key="1">
    <citation type="journal article" date="2024" name="Syst. Appl. Microbiol.">
        <title>First single-strain enrichments of Electrothrix cable bacteria, description of E. aestuarii sp. nov. and E. rattekaaiensis sp. nov., and proposal of a cable bacteria taxonomy following the rules of the SeqCode.</title>
        <authorList>
            <person name="Plum-Jensen L.E."/>
            <person name="Schramm A."/>
            <person name="Marshall I.P.G."/>
        </authorList>
    </citation>
    <scope>NUCLEOTIDE SEQUENCE</scope>
    <source>
        <strain evidence="2">Rat1</strain>
    </source>
</reference>
<feature type="signal peptide" evidence="1">
    <location>
        <begin position="1"/>
        <end position="27"/>
    </location>
</feature>
<dbReference type="KEGG" id="eaj:Q3M24_01720"/>
<feature type="chain" id="PRO_5043515645" evidence="1">
    <location>
        <begin position="28"/>
        <end position="348"/>
    </location>
</feature>
<reference evidence="2" key="2">
    <citation type="submission" date="2024-06" db="EMBL/GenBank/DDBJ databases">
        <authorList>
            <person name="Plum-Jensen L.E."/>
            <person name="Schramm A."/>
            <person name="Marshall I.P.G."/>
        </authorList>
    </citation>
    <scope>NUCLEOTIDE SEQUENCE</scope>
    <source>
        <strain evidence="2">Rat1</strain>
    </source>
</reference>
<proteinExistence type="predicted"/>
<protein>
    <submittedName>
        <fullName evidence="2">Uncharacterized protein</fullName>
    </submittedName>
</protein>
<evidence type="ECO:0000256" key="1">
    <source>
        <dbReference type="SAM" id="SignalP"/>
    </source>
</evidence>
<keyword evidence="1" id="KW-0732">Signal</keyword>
<name>A0AAU8LWV2_9BACT</name>
<dbReference type="EMBL" id="CP159373">
    <property type="protein sequence ID" value="XCN73495.1"/>
    <property type="molecule type" value="Genomic_DNA"/>
</dbReference>
<accession>A0AAU8LWV2</accession>
<gene>
    <name evidence="2" type="ORF">Q3M24_01720</name>
</gene>